<dbReference type="InterPro" id="IPR006450">
    <property type="entry name" value="Phage_HK97_gp6-like"/>
</dbReference>
<accession>A0A8J7KDM6</accession>
<dbReference type="InterPro" id="IPR056951">
    <property type="entry name" value="Phage_connect_2"/>
</dbReference>
<gene>
    <name evidence="1" type="ORF">IRY55_02550</name>
</gene>
<keyword evidence="2" id="KW-1185">Reference proteome</keyword>
<dbReference type="RefSeq" id="WP_194561680.1">
    <property type="nucleotide sequence ID" value="NZ_JADKPV010000001.1"/>
</dbReference>
<evidence type="ECO:0000313" key="2">
    <source>
        <dbReference type="Proteomes" id="UP000622653"/>
    </source>
</evidence>
<dbReference type="AlphaFoldDB" id="A0A8J7KDM6"/>
<dbReference type="NCBIfam" id="TIGR01560">
    <property type="entry name" value="put_DNA_pack"/>
    <property type="match status" value="1"/>
</dbReference>
<protein>
    <submittedName>
        <fullName evidence="1">DNA-packaging protein</fullName>
    </submittedName>
</protein>
<organism evidence="1 2">
    <name type="scientific">Savagea serpentis</name>
    <dbReference type="NCBI Taxonomy" id="2785297"/>
    <lineage>
        <taxon>Bacteria</taxon>
        <taxon>Bacillati</taxon>
        <taxon>Bacillota</taxon>
        <taxon>Bacilli</taxon>
        <taxon>Bacillales</taxon>
        <taxon>Caryophanaceae</taxon>
        <taxon>Savagea</taxon>
    </lineage>
</organism>
<comment type="caution">
    <text evidence="1">The sequence shown here is derived from an EMBL/GenBank/DDBJ whole genome shotgun (WGS) entry which is preliminary data.</text>
</comment>
<dbReference type="Pfam" id="PF24829">
    <property type="entry name" value="Phage_connect_2"/>
    <property type="match status" value="1"/>
</dbReference>
<reference evidence="1" key="1">
    <citation type="submission" date="2020-11" db="EMBL/GenBank/DDBJ databases">
        <title>Multidrug resistant novel bacterium Savagea serpentis sp. nov., isolated from the scats of a vine snake (Ahaetulla nasuta).</title>
        <authorList>
            <person name="Venkata Ramana V."/>
            <person name="Vikas Patil S."/>
            <person name="Yogita Lugani V."/>
        </authorList>
    </citation>
    <scope>NUCLEOTIDE SEQUENCE</scope>
    <source>
        <strain evidence="1">SN6</strain>
    </source>
</reference>
<proteinExistence type="predicted"/>
<dbReference type="EMBL" id="JADKPV010000001">
    <property type="protein sequence ID" value="MBF4500231.1"/>
    <property type="molecule type" value="Genomic_DNA"/>
</dbReference>
<evidence type="ECO:0000313" key="1">
    <source>
        <dbReference type="EMBL" id="MBF4500231.1"/>
    </source>
</evidence>
<dbReference type="Proteomes" id="UP000622653">
    <property type="component" value="Unassembled WGS sequence"/>
</dbReference>
<sequence length="88" mass="10056">MALLDKCKIALRVSADVFDDEIKMLIEAGKLDLEESGINVDLDDELIETAVIFFVKSSFGYDNKDSEKQLRAYERIKRKLALSSRWAL</sequence>
<name>A0A8J7KDM6_9BACL</name>